<feature type="transmembrane region" description="Helical" evidence="1">
    <location>
        <begin position="181"/>
        <end position="201"/>
    </location>
</feature>
<dbReference type="AlphaFoldDB" id="A0A5B7ZXS3"/>
<feature type="transmembrane region" description="Helical" evidence="1">
    <location>
        <begin position="95"/>
        <end position="113"/>
    </location>
</feature>
<dbReference type="OrthoDB" id="1467772at2"/>
<keyword evidence="1" id="KW-1133">Transmembrane helix</keyword>
<proteinExistence type="predicted"/>
<dbReference type="RefSeq" id="WP_139514968.1">
    <property type="nucleotide sequence ID" value="NZ_CP040896.1"/>
</dbReference>
<dbReference type="EMBL" id="CP040896">
    <property type="protein sequence ID" value="QDA59788.1"/>
    <property type="molecule type" value="Genomic_DNA"/>
</dbReference>
<feature type="transmembrane region" description="Helical" evidence="1">
    <location>
        <begin position="274"/>
        <end position="293"/>
    </location>
</feature>
<gene>
    <name evidence="2" type="ORF">FHG12_06565</name>
</gene>
<name>A0A5B7ZXS3_9BACT</name>
<feature type="transmembrane region" description="Helical" evidence="1">
    <location>
        <begin position="150"/>
        <end position="169"/>
    </location>
</feature>
<dbReference type="KEGG" id="hyj:FHG12_06565"/>
<keyword evidence="3" id="KW-1185">Reference proteome</keyword>
<evidence type="ECO:0008006" key="4">
    <source>
        <dbReference type="Google" id="ProtNLM"/>
    </source>
</evidence>
<dbReference type="Proteomes" id="UP000305398">
    <property type="component" value="Chromosome"/>
</dbReference>
<feature type="transmembrane region" description="Helical" evidence="1">
    <location>
        <begin position="23"/>
        <end position="46"/>
    </location>
</feature>
<feature type="transmembrane region" description="Helical" evidence="1">
    <location>
        <begin position="52"/>
        <end position="74"/>
    </location>
</feature>
<evidence type="ECO:0000313" key="2">
    <source>
        <dbReference type="EMBL" id="QDA59788.1"/>
    </source>
</evidence>
<protein>
    <recommendedName>
        <fullName evidence="4">Prenyltransferase</fullName>
    </recommendedName>
</protein>
<evidence type="ECO:0000313" key="3">
    <source>
        <dbReference type="Proteomes" id="UP000305398"/>
    </source>
</evidence>
<reference evidence="2 3" key="1">
    <citation type="submission" date="2019-06" db="EMBL/GenBank/DDBJ databases">
        <authorList>
            <person name="Srinivasan S."/>
        </authorList>
    </citation>
    <scope>NUCLEOTIDE SEQUENCE [LARGE SCALE GENOMIC DNA]</scope>
    <source>
        <strain evidence="2 3">17J68-5</strain>
    </source>
</reference>
<accession>A0A5B7ZXS3</accession>
<feature type="transmembrane region" description="Helical" evidence="1">
    <location>
        <begin position="119"/>
        <end position="138"/>
    </location>
</feature>
<evidence type="ECO:0000256" key="1">
    <source>
        <dbReference type="SAM" id="Phobius"/>
    </source>
</evidence>
<sequence>MHLSSDQPSARSAYASVRRCTDAVLYSSGLVAAAAMALTWATFLFWHVHIPLHLAAMIFSATLFLYNLDSVLPYKYTEQQVLSTRKLWMLHHRRQLLLLALLSLGVAGVLFLRDGWTHLTGFLGHLAAISLFYSLPVVKRQGQWRGLRDVPLLKAFLIAYVWSAVTVWVPALYLGKPVGSAVVMLLFARRFFFILAIAVVFDIRDYTKDRLGGTRTFPVLLGVKWAKLLALAALALAAVFVPEGLSAVHIVVLTLPLLLTAILVWFAEESRPDYYFSILADGIMVIQFIAVYLTF</sequence>
<feature type="transmembrane region" description="Helical" evidence="1">
    <location>
        <begin position="247"/>
        <end position="267"/>
    </location>
</feature>
<feature type="transmembrane region" description="Helical" evidence="1">
    <location>
        <begin position="222"/>
        <end position="241"/>
    </location>
</feature>
<organism evidence="2 3">
    <name type="scientific">Hymenobacter jejuensis</name>
    <dbReference type="NCBI Taxonomy" id="2502781"/>
    <lineage>
        <taxon>Bacteria</taxon>
        <taxon>Pseudomonadati</taxon>
        <taxon>Bacteroidota</taxon>
        <taxon>Cytophagia</taxon>
        <taxon>Cytophagales</taxon>
        <taxon>Hymenobacteraceae</taxon>
        <taxon>Hymenobacter</taxon>
    </lineage>
</organism>
<keyword evidence="1" id="KW-0472">Membrane</keyword>
<keyword evidence="1" id="KW-0812">Transmembrane</keyword>